<keyword evidence="12" id="KW-1267">Proteomics identification</keyword>
<reference evidence="10" key="2">
    <citation type="submission" date="2019-07" db="EMBL/GenBank/DDBJ databases">
        <authorList>
            <person name="Seetharam A."/>
            <person name="Woodhouse M."/>
            <person name="Cannon E."/>
        </authorList>
    </citation>
    <scope>NUCLEOTIDE SEQUENCE [LARGE SCALE GENOMIC DNA]</scope>
    <source>
        <strain evidence="10">cv. B73</strain>
    </source>
</reference>
<dbReference type="InterPro" id="IPR015418">
    <property type="entry name" value="Eaf6"/>
</dbReference>
<keyword evidence="6" id="KW-0804">Transcription</keyword>
<dbReference type="GO" id="GO:0000123">
    <property type="term" value="C:histone acetyltransferase complex"/>
    <property type="evidence" value="ECO:0007669"/>
    <property type="project" value="InterPro"/>
</dbReference>
<keyword evidence="3" id="KW-0156">Chromatin regulator</keyword>
<evidence type="ECO:0007829" key="12">
    <source>
        <dbReference type="PeptideAtlas" id="A0A804NV20"/>
    </source>
</evidence>
<evidence type="ECO:0000256" key="2">
    <source>
        <dbReference type="ARBA" id="ARBA00010916"/>
    </source>
</evidence>
<dbReference type="OrthoDB" id="440324at2759"/>
<sequence>MDSGGGGGSGAHKAASGSAPSPAPNPTAMLSALMSKRAKLQEELRSIERQVYDMETTYLQETNQFGSVLKGFESFLSSSKNTSKLTRGYSPCHPLLLQRLMNIWLDEMMEESMEQVVLRVEAPLRTGKANRRREGALAGETARDYGRRMTQTWTTKMTTNSSIM</sequence>
<gene>
    <name evidence="10" type="primary">LOC100274188</name>
</gene>
<keyword evidence="4" id="KW-0805">Transcription regulation</keyword>
<comment type="similarity">
    <text evidence="2">Belongs to the EAF6 family.</text>
</comment>
<name>A0A804NV20_MAIZE</name>
<evidence type="ECO:0000256" key="3">
    <source>
        <dbReference type="ARBA" id="ARBA00022853"/>
    </source>
</evidence>
<reference evidence="11" key="1">
    <citation type="journal article" date="2009" name="Science">
        <title>The B73 maize genome: complexity, diversity, and dynamics.</title>
        <authorList>
            <person name="Schnable P.S."/>
            <person name="Ware D."/>
            <person name="Fulton R.S."/>
            <person name="Stein J.C."/>
            <person name="Wei F."/>
            <person name="Pasternak S."/>
            <person name="Liang C."/>
            <person name="Zhang J."/>
            <person name="Fulton L."/>
            <person name="Graves T.A."/>
            <person name="Minx P."/>
            <person name="Reily A.D."/>
            <person name="Courtney L."/>
            <person name="Kruchowski S.S."/>
            <person name="Tomlinson C."/>
            <person name="Strong C."/>
            <person name="Delehaunty K."/>
            <person name="Fronick C."/>
            <person name="Courtney B."/>
            <person name="Rock S.M."/>
            <person name="Belter E."/>
            <person name="Du F."/>
            <person name="Kim K."/>
            <person name="Abbott R.M."/>
            <person name="Cotton M."/>
            <person name="Levy A."/>
            <person name="Marchetto P."/>
            <person name="Ochoa K."/>
            <person name="Jackson S.M."/>
            <person name="Gillam B."/>
            <person name="Chen W."/>
            <person name="Yan L."/>
            <person name="Higginbotham J."/>
            <person name="Cardenas M."/>
            <person name="Waligorski J."/>
            <person name="Applebaum E."/>
            <person name="Phelps L."/>
            <person name="Falcone J."/>
            <person name="Kanchi K."/>
            <person name="Thane T."/>
            <person name="Scimone A."/>
            <person name="Thane N."/>
            <person name="Henke J."/>
            <person name="Wang T."/>
            <person name="Ruppert J."/>
            <person name="Shah N."/>
            <person name="Rotter K."/>
            <person name="Hodges J."/>
            <person name="Ingenthron E."/>
            <person name="Cordes M."/>
            <person name="Kohlberg S."/>
            <person name="Sgro J."/>
            <person name="Delgado B."/>
            <person name="Mead K."/>
            <person name="Chinwalla A."/>
            <person name="Leonard S."/>
            <person name="Crouse K."/>
            <person name="Collura K."/>
            <person name="Kudrna D."/>
            <person name="Currie J."/>
            <person name="He R."/>
            <person name="Angelova A."/>
            <person name="Rajasekar S."/>
            <person name="Mueller T."/>
            <person name="Lomeli R."/>
            <person name="Scara G."/>
            <person name="Ko A."/>
            <person name="Delaney K."/>
            <person name="Wissotski M."/>
            <person name="Lopez G."/>
            <person name="Campos D."/>
            <person name="Braidotti M."/>
            <person name="Ashley E."/>
            <person name="Golser W."/>
            <person name="Kim H."/>
            <person name="Lee S."/>
            <person name="Lin J."/>
            <person name="Dujmic Z."/>
            <person name="Kim W."/>
            <person name="Talag J."/>
            <person name="Zuccolo A."/>
            <person name="Fan C."/>
            <person name="Sebastian A."/>
            <person name="Kramer M."/>
            <person name="Spiegel L."/>
            <person name="Nascimento L."/>
            <person name="Zutavern T."/>
            <person name="Miller B."/>
            <person name="Ambroise C."/>
            <person name="Muller S."/>
            <person name="Spooner W."/>
            <person name="Narechania A."/>
            <person name="Ren L."/>
            <person name="Wei S."/>
            <person name="Kumari S."/>
            <person name="Faga B."/>
            <person name="Levy M.J."/>
            <person name="McMahan L."/>
            <person name="Van Buren P."/>
            <person name="Vaughn M.W."/>
            <person name="Ying K."/>
            <person name="Yeh C.-T."/>
            <person name="Emrich S.J."/>
            <person name="Jia Y."/>
            <person name="Kalyanaraman A."/>
            <person name="Hsia A.-P."/>
            <person name="Barbazuk W.B."/>
            <person name="Baucom R.S."/>
            <person name="Brutnell T.P."/>
            <person name="Carpita N.C."/>
            <person name="Chaparro C."/>
            <person name="Chia J.-M."/>
            <person name="Deragon J.-M."/>
            <person name="Estill J.C."/>
            <person name="Fu Y."/>
            <person name="Jeddeloh J.A."/>
            <person name="Han Y."/>
            <person name="Lee H."/>
            <person name="Li P."/>
            <person name="Lisch D.R."/>
            <person name="Liu S."/>
            <person name="Liu Z."/>
            <person name="Nagel D.H."/>
            <person name="McCann M.C."/>
            <person name="SanMiguel P."/>
            <person name="Myers A.M."/>
            <person name="Nettleton D."/>
            <person name="Nguyen J."/>
            <person name="Penning B.W."/>
            <person name="Ponnala L."/>
            <person name="Schneider K.L."/>
            <person name="Schwartz D.C."/>
            <person name="Sharma A."/>
            <person name="Soderlund C."/>
            <person name="Springer N.M."/>
            <person name="Sun Q."/>
            <person name="Wang H."/>
            <person name="Waterman M."/>
            <person name="Westerman R."/>
            <person name="Wolfgruber T.K."/>
            <person name="Yang L."/>
            <person name="Yu Y."/>
            <person name="Zhang L."/>
            <person name="Zhou S."/>
            <person name="Zhu Q."/>
            <person name="Bennetzen J.L."/>
            <person name="Dawe R.K."/>
            <person name="Jiang J."/>
            <person name="Jiang N."/>
            <person name="Presting G.G."/>
            <person name="Wessler S.R."/>
            <person name="Aluru S."/>
            <person name="Martienssen R.A."/>
            <person name="Clifton S.W."/>
            <person name="McCombie W.R."/>
            <person name="Wing R.A."/>
            <person name="Wilson R.K."/>
        </authorList>
    </citation>
    <scope>NUCLEOTIDE SEQUENCE [LARGE SCALE GENOMIC DNA]</scope>
    <source>
        <strain evidence="11">cv. B73</strain>
    </source>
</reference>
<comment type="subcellular location">
    <subcellularLocation>
        <location evidence="1">Nucleus</location>
    </subcellularLocation>
</comment>
<evidence type="ECO:0000256" key="8">
    <source>
        <dbReference type="SAM" id="Coils"/>
    </source>
</evidence>
<evidence type="ECO:0000256" key="6">
    <source>
        <dbReference type="ARBA" id="ARBA00023163"/>
    </source>
</evidence>
<dbReference type="GO" id="GO:0005634">
    <property type="term" value="C:nucleus"/>
    <property type="evidence" value="ECO:0007669"/>
    <property type="project" value="UniProtKB-SubCell"/>
</dbReference>
<dbReference type="PANTHER" id="PTHR13476">
    <property type="entry name" value="CHROMATIN MODIFICATION-RELATED PROTEIN MEAF6"/>
    <property type="match status" value="1"/>
</dbReference>
<keyword evidence="7" id="KW-0539">Nucleus</keyword>
<dbReference type="Proteomes" id="UP000007305">
    <property type="component" value="Chromosome 4"/>
</dbReference>
<evidence type="ECO:0000313" key="10">
    <source>
        <dbReference type="EnsemblPlants" id="Zm00001eb188390_P001"/>
    </source>
</evidence>
<dbReference type="Pfam" id="PF09340">
    <property type="entry name" value="NuA4"/>
    <property type="match status" value="1"/>
</dbReference>
<dbReference type="Gramene" id="Zm00001eb188390_T001">
    <property type="protein sequence ID" value="Zm00001eb188390_P001"/>
    <property type="gene ID" value="Zm00001eb188390"/>
</dbReference>
<proteinExistence type="evidence at protein level"/>
<evidence type="ECO:0000256" key="7">
    <source>
        <dbReference type="ARBA" id="ARBA00023242"/>
    </source>
</evidence>
<feature type="region of interest" description="Disordered" evidence="9">
    <location>
        <begin position="1"/>
        <end position="27"/>
    </location>
</feature>
<keyword evidence="11" id="KW-1185">Reference proteome</keyword>
<feature type="compositionally biased region" description="Gly residues" evidence="9">
    <location>
        <begin position="1"/>
        <end position="10"/>
    </location>
</feature>
<evidence type="ECO:0000256" key="9">
    <source>
        <dbReference type="SAM" id="MobiDB-lite"/>
    </source>
</evidence>
<dbReference type="EnsemblPlants" id="Zm00001eb188390_T001">
    <property type="protein sequence ID" value="Zm00001eb188390_P001"/>
    <property type="gene ID" value="Zm00001eb188390"/>
</dbReference>
<dbReference type="GeneID" id="100274188"/>
<evidence type="ECO:0000256" key="5">
    <source>
        <dbReference type="ARBA" id="ARBA00023054"/>
    </source>
</evidence>
<protein>
    <recommendedName>
        <fullName evidence="13">Chromatin modification-related protein MEAF6</fullName>
    </recommendedName>
</protein>
<organism evidence="10 11">
    <name type="scientific">Zea mays</name>
    <name type="common">Maize</name>
    <dbReference type="NCBI Taxonomy" id="4577"/>
    <lineage>
        <taxon>Eukaryota</taxon>
        <taxon>Viridiplantae</taxon>
        <taxon>Streptophyta</taxon>
        <taxon>Embryophyta</taxon>
        <taxon>Tracheophyta</taxon>
        <taxon>Spermatophyta</taxon>
        <taxon>Magnoliopsida</taxon>
        <taxon>Liliopsida</taxon>
        <taxon>Poales</taxon>
        <taxon>Poaceae</taxon>
        <taxon>PACMAD clade</taxon>
        <taxon>Panicoideae</taxon>
        <taxon>Andropogonodae</taxon>
        <taxon>Andropogoneae</taxon>
        <taxon>Tripsacinae</taxon>
        <taxon>Zea</taxon>
    </lineage>
</organism>
<accession>A0A804NV20</accession>
<evidence type="ECO:0000256" key="1">
    <source>
        <dbReference type="ARBA" id="ARBA00004123"/>
    </source>
</evidence>
<feature type="coiled-coil region" evidence="8">
    <location>
        <begin position="30"/>
        <end position="57"/>
    </location>
</feature>
<feature type="compositionally biased region" description="Low complexity" evidence="9">
    <location>
        <begin position="11"/>
        <end position="20"/>
    </location>
</feature>
<dbReference type="RefSeq" id="XP_008679015.1">
    <property type="nucleotide sequence ID" value="XM_008680793.4"/>
</dbReference>
<dbReference type="GO" id="GO:0006325">
    <property type="term" value="P:chromatin organization"/>
    <property type="evidence" value="ECO:0007669"/>
    <property type="project" value="UniProtKB-KW"/>
</dbReference>
<evidence type="ECO:0000313" key="11">
    <source>
        <dbReference type="Proteomes" id="UP000007305"/>
    </source>
</evidence>
<evidence type="ECO:0000256" key="4">
    <source>
        <dbReference type="ARBA" id="ARBA00023015"/>
    </source>
</evidence>
<dbReference type="AlphaFoldDB" id="A0A804NV20"/>
<evidence type="ECO:0008006" key="13">
    <source>
        <dbReference type="Google" id="ProtNLM"/>
    </source>
</evidence>
<keyword evidence="5 8" id="KW-0175">Coiled coil</keyword>
<reference evidence="10" key="3">
    <citation type="submission" date="2021-05" db="UniProtKB">
        <authorList>
            <consortium name="EnsemblPlants"/>
        </authorList>
    </citation>
    <scope>IDENTIFICATION</scope>
    <source>
        <strain evidence="10">cv. B73</strain>
    </source>
</reference>